<keyword evidence="1" id="KW-1133">Transmembrane helix</keyword>
<evidence type="ECO:0000313" key="28">
    <source>
        <dbReference type="Proteomes" id="UP000478431"/>
    </source>
</evidence>
<evidence type="ECO:0000313" key="30">
    <source>
        <dbReference type="Proteomes" id="UP000507402"/>
    </source>
</evidence>
<gene>
    <name evidence="8" type="ORF">ACR79_06440</name>
    <name evidence="2" type="ORF">CNH36_00780</name>
    <name evidence="18" type="ORF">DQU50_10105</name>
    <name evidence="16" type="ORF">EIH03_03490</name>
    <name evidence="7" type="ORF">EP54_06085</name>
    <name evidence="6" type="ORF">EQ90_11905</name>
    <name evidence="13" type="ORF">G0Z31_03330</name>
    <name evidence="14" type="ORF">G6Y24_08215</name>
    <name evidence="10" type="ORF">GO814_11475</name>
    <name evidence="11" type="ORF">GO942_10175</name>
    <name evidence="15" type="ORF">GQX52_03580</name>
    <name evidence="12" type="ORF">GZ130_01205</name>
    <name evidence="9" type="ORF">LB359_01595</name>
    <name evidence="5" type="ORF">M1K003_0575</name>
    <name evidence="17" type="ORF">NCTC10702_00377</name>
    <name evidence="19" type="ORF">NCTC8317_00147</name>
    <name evidence="3" type="ORF">SAMEA4552975_01580</name>
    <name evidence="4" type="ORF">SAMEA70153168_00816</name>
</gene>
<reference evidence="14 27" key="14">
    <citation type="submission" date="2020-02" db="EMBL/GenBank/DDBJ databases">
        <title>Detection of Heterogeneous Vancomycin Intermediate Resistance in Methicillin Resistant Staphylococcus aureus Isolates from Latin-America.</title>
        <authorList>
            <person name="Castro-Cardozo B."/>
            <person name="Berrio M."/>
            <person name="Vargas M.L."/>
            <person name="Carvajal L.P."/>
            <person name="Millan L.V."/>
            <person name="Rios R."/>
            <person name="Hernandez A."/>
            <person name="Rincon S.L."/>
            <person name="Cubides P."/>
            <person name="Forero E."/>
            <person name="Dinh A."/>
            <person name="Seas C."/>
            <person name="Munita J.M."/>
            <person name="Arias C.A."/>
            <person name="Reyes J."/>
            <person name="Diaz L."/>
        </authorList>
    </citation>
    <scope>NUCLEOTIDE SEQUENCE [LARGE SCALE GENOMIC DNA]</scope>
    <source>
        <strain evidence="14 27">UG255</strain>
    </source>
</reference>
<sequence length="93" mass="11126">MVLITYQIILFFIISLSYYLTLNHYMAVTVGNFTSIFGMFAAILFMYYYLLYKSPEYNQRKRFKHFIHITNLIIIAFSTFVLVHLALKLFFSI</sequence>
<dbReference type="Proteomes" id="UP000473113">
    <property type="component" value="Unassembled WGS sequence"/>
</dbReference>
<dbReference type="Proteomes" id="UP000466646">
    <property type="component" value="Unassembled WGS sequence"/>
</dbReference>
<evidence type="ECO:0000313" key="19">
    <source>
        <dbReference type="EMBL" id="VDY47141.1"/>
    </source>
</evidence>
<reference evidence="6" key="1">
    <citation type="journal article" date="2015" name="J. Infect. Dis.">
        <title>Parallel Epidemics of Community-Associated Methicillin-Resistant Staphylococcus aureus USA300 Infection in North and South America.</title>
        <authorList>
            <person name="Planet P.J."/>
            <person name="Diaz L."/>
            <person name="Kolokotronis S.O."/>
            <person name="Narechania A."/>
            <person name="Reyes J."/>
            <person name="Xing G."/>
            <person name="Rincon S."/>
            <person name="Smith H."/>
            <person name="Panesso D."/>
            <person name="Ryan C."/>
            <person name="Smith D.P."/>
            <person name="Guzman M."/>
            <person name="Zurita J."/>
            <person name="Sebra R."/>
            <person name="Deikus G."/>
            <person name="Nolan R.L."/>
            <person name="Tenover F.C."/>
            <person name="Weinstock G.M."/>
            <person name="Robinson D.A."/>
            <person name="Arias C.A."/>
        </authorList>
    </citation>
    <scope>NUCLEOTIDE SEQUENCE</scope>
    <source>
        <strain evidence="6">CA15</strain>
        <strain evidence="7">M121</strain>
    </source>
</reference>
<reference evidence="13 28" key="15">
    <citation type="submission" date="2020-02" db="EMBL/GenBank/DDBJ databases">
        <title>Novel Insights Into The Classification of Staphylococcal Beta-Lactamases In Relation To The Cefazolin Inoculum Effect.</title>
        <authorList>
            <person name="Carvajal L.P."/>
            <person name="Rincon S."/>
            <person name="Echeverri A."/>
            <person name="Porras J."/>
            <person name="Rios R."/>
            <person name="Ordonez K."/>
            <person name="Seas C."/>
            <person name="Gomez-Villegas S."/>
            <person name="Diaz L."/>
            <person name="Arias C.A."/>
            <person name="Reyes J."/>
        </authorList>
    </citation>
    <scope>NUCLEOTIDE SEQUENCE [LARGE SCALE GENOMIC DNA]</scope>
    <source>
        <strain evidence="13 28">UP127</strain>
    </source>
</reference>
<organism evidence="14 27">
    <name type="scientific">Staphylococcus aureus</name>
    <dbReference type="NCBI Taxonomy" id="1280"/>
    <lineage>
        <taxon>Bacteria</taxon>
        <taxon>Bacillati</taxon>
        <taxon>Bacillota</taxon>
        <taxon>Bacilli</taxon>
        <taxon>Bacillales</taxon>
        <taxon>Staphylococcaceae</taxon>
        <taxon>Staphylococcus</taxon>
    </lineage>
</organism>
<feature type="transmembrane region" description="Helical" evidence="1">
    <location>
        <begin position="33"/>
        <end position="51"/>
    </location>
</feature>
<evidence type="ECO:0000313" key="29">
    <source>
        <dbReference type="Proteomes" id="UP000478867"/>
    </source>
</evidence>
<reference evidence="2 20" key="5">
    <citation type="submission" date="2017-09" db="EMBL/GenBank/DDBJ databases">
        <title>A single nucleotide polymorphism in the Staphylococcus aureus virulence regulator SaeR abolishes pathogenesis.</title>
        <authorList>
            <person name="Copin R.J."/>
            <person name="Sause W."/>
            <person name="Shopsin B."/>
            <person name="Torres V.J."/>
        </authorList>
    </citation>
    <scope>NUCLEOTIDE SEQUENCE [LARGE SCALE GENOMIC DNA]</scope>
    <source>
        <strain evidence="20">Newman</strain>
        <strain evidence="2">Newman_D2C</strain>
    </source>
</reference>
<dbReference type="EMBL" id="CAIHOM010000002">
    <property type="protein sequence ID" value="CAC7003937.1"/>
    <property type="molecule type" value="Genomic_DNA"/>
</dbReference>
<dbReference type="EMBL" id="JAALTR010000205">
    <property type="protein sequence ID" value="NGW67476.1"/>
    <property type="molecule type" value="Genomic_DNA"/>
</dbReference>
<evidence type="ECO:0000313" key="15">
    <source>
        <dbReference type="EMBL" id="NUY67739.1"/>
    </source>
</evidence>
<dbReference type="Proteomes" id="UP000507402">
    <property type="component" value="Unassembled WGS sequence"/>
</dbReference>
<reference evidence="18 24" key="6">
    <citation type="submission" date="2018-06" db="EMBL/GenBank/DDBJ databases">
        <title>Whole genome sequencing to identify and define MRSA outbreaks.</title>
        <authorList>
            <person name="Sullivan M.J."/>
            <person name="Altman D.R."/>
            <person name="Chacko K."/>
            <person name="Ciferri B."/>
            <person name="Webster E."/>
            <person name="Deikus G."/>
            <person name="Lewis M."/>
            <person name="Khan Z."/>
            <person name="Beckford C."/>
            <person name="Rendo A."/>
            <person name="Samaroo F."/>
            <person name="Sebra R."/>
            <person name="Karam-Howlin R."/>
            <person name="Southwick K."/>
            <person name="Adams E."/>
            <person name="Ying L."/>
            <person name="Kornblum J."/>
            <person name="Factor S."/>
            <person name="Danesh Yazdi M."/>
            <person name="Dingle T."/>
            <person name="Hamula C."/>
            <person name="Bashir A."/>
            <person name="Schadt E."/>
            <person name="Kasarskis A."/>
            <person name="Patel G."/>
            <person name="Wallach F."/>
            <person name="Gibbs K."/>
            <person name="Van Bakel H."/>
        </authorList>
    </citation>
    <scope>NUCLEOTIDE SEQUENCE [LARGE SCALE GENOMIC DNA]</scope>
    <source>
        <strain evidence="18">Pt013</strain>
        <strain evidence="24">pt013</strain>
    </source>
</reference>
<reference evidence="19" key="10">
    <citation type="submission" date="2018-12" db="EMBL/GenBank/DDBJ databases">
        <authorList>
            <consortium name="Pathogen Informatics"/>
        </authorList>
    </citation>
    <scope>NUCLEOTIDE SEQUENCE</scope>
    <source>
        <strain evidence="3 31">A13</strain>
        <strain evidence="4 30">MOS114</strain>
        <strain evidence="19">NCTC8317</strain>
    </source>
</reference>
<evidence type="ECO:0000313" key="20">
    <source>
        <dbReference type="Proteomes" id="UP000217245"/>
    </source>
</evidence>
<dbReference type="Proteomes" id="UP000265645">
    <property type="component" value="Unassembled WGS sequence"/>
</dbReference>
<dbReference type="EMBL" id="JAAJIY010000006">
    <property type="protein sequence ID" value="NGK20556.1"/>
    <property type="molecule type" value="Genomic_DNA"/>
</dbReference>
<protein>
    <submittedName>
        <fullName evidence="6">Membrane protein</fullName>
    </submittedName>
</protein>
<evidence type="ECO:0000313" key="9">
    <source>
        <dbReference type="EMBL" id="MCE3361055.1"/>
    </source>
</evidence>
<accession>A0A4T9WNX5</accession>
<dbReference type="Proteomes" id="UP000451682">
    <property type="component" value="Unassembled WGS sequence"/>
</dbReference>
<dbReference type="Proteomes" id="UP000471199">
    <property type="component" value="Unassembled WGS sequence"/>
</dbReference>
<dbReference type="Proteomes" id="UP000294017">
    <property type="component" value="Unassembled WGS sequence"/>
</dbReference>
<dbReference type="EMBL" id="UHBY01000003">
    <property type="protein sequence ID" value="SUL30893.1"/>
    <property type="molecule type" value="Genomic_DNA"/>
</dbReference>
<evidence type="ECO:0000313" key="23">
    <source>
        <dbReference type="Proteomes" id="UP000294017"/>
    </source>
</evidence>
<dbReference type="OMA" id="FMYYCLL"/>
<dbReference type="Proteomes" id="UP000052129">
    <property type="component" value="Unassembled WGS sequence"/>
</dbReference>
<reference evidence="22" key="4">
    <citation type="submission" date="2017-08" db="EMBL/GenBank/DDBJ databases">
        <title>Protection against atopic dermatitis through acquisition of Staphylococcus quorum-sensing agr mutations in the skin.</title>
        <authorList>
            <person name="Nakamura Y."/>
            <person name="Takahashi H."/>
            <person name="Takaya A."/>
            <person name="Inoue Y."/>
            <person name="Katayama Y."/>
            <person name="Kusuya Y."/>
            <person name="Shoji T."/>
            <person name="Takada S."/>
            <person name="Nakagawa S."/>
            <person name="Oguma R."/>
            <person name="Ozawa N."/>
            <person name="Yamaide F."/>
            <person name="Suzuki S."/>
            <person name="Villaruz A."/>
            <person name="Otto M."/>
            <person name="Matsue H."/>
            <person name="Nunez G."/>
            <person name="Shimojo N."/>
        </authorList>
    </citation>
    <scope>NUCLEOTIDE SEQUENCE [LARGE SCALE GENOMIC DNA]</scope>
    <source>
        <strain evidence="22">M1K003</strain>
    </source>
</reference>
<accession>A0A1E8XBC5</accession>
<reference evidence="26 29" key="11">
    <citation type="submission" date="2019-11" db="EMBL/GenBank/DDBJ databases">
        <title>Implementation of targeted gown and glove precautions to prevent Staphylococcus aureus acquisition in community-based nursing homes.</title>
        <authorList>
            <person name="Stine O.C."/>
        </authorList>
    </citation>
    <scope>NUCLEOTIDE SEQUENCE [LARGE SCALE GENOMIC DNA]</scope>
    <source>
        <strain evidence="11 29">S_1081.LBCF.DN</strain>
        <strain evidence="10 26">S_2062.LAUP.DI</strain>
    </source>
</reference>
<evidence type="ECO:0000313" key="17">
    <source>
        <dbReference type="EMBL" id="SUL30893.1"/>
    </source>
</evidence>
<dbReference type="Proteomes" id="UP001200271">
    <property type="component" value="Unassembled WGS sequence"/>
</dbReference>
<evidence type="ECO:0000313" key="26">
    <source>
        <dbReference type="Proteomes" id="UP000471199"/>
    </source>
</evidence>
<dbReference type="Proteomes" id="UP000254116">
    <property type="component" value="Unassembled WGS sequence"/>
</dbReference>
<evidence type="ECO:0000313" key="18">
    <source>
        <dbReference type="EMBL" id="TXL39853.1"/>
    </source>
</evidence>
<evidence type="ECO:0000313" key="2">
    <source>
        <dbReference type="EMBL" id="ATC70236.1"/>
    </source>
</evidence>
<reference evidence="5" key="8">
    <citation type="submission" date="2018-07" db="EMBL/GenBank/DDBJ databases">
        <title>Protection against atopic dermatitis through acquisition of Staphylococcus quorum-sensing agr mutations in the skin.</title>
        <authorList>
            <person name="Nakamura Y."/>
            <person name="Takahashi H."/>
            <person name="Takaya A."/>
            <person name="Inoue Y."/>
            <person name="Katayama Y."/>
            <person name="Kusuya Y."/>
            <person name="Shoji T."/>
            <person name="Takada S."/>
            <person name="Nakagawa S."/>
            <person name="Oguma R."/>
            <person name="Ozawa N."/>
            <person name="Yamaide F."/>
            <person name="Suzuki S."/>
            <person name="Villaruz A."/>
            <person name="Otto M."/>
            <person name="Matsue H."/>
            <person name="Nunez G."/>
            <person name="Shimojo N."/>
        </authorList>
    </citation>
    <scope>NUCLEOTIDE SEQUENCE</scope>
    <source>
        <strain evidence="5">M1K003</strain>
    </source>
</reference>
<evidence type="ECO:0000313" key="3">
    <source>
        <dbReference type="EMBL" id="CAC7003937.1"/>
    </source>
</evidence>
<reference evidence="16 23" key="9">
    <citation type="submission" date="2018-11" db="EMBL/GenBank/DDBJ databases">
        <title>Genomic profiling of Staphylococcus species from a Poultry farm system in KwaZulu-Natal, South Africa.</title>
        <authorList>
            <person name="Amoako D.G."/>
            <person name="Somboro A.M."/>
            <person name="Abia A.L.K."/>
            <person name="Bester L.A."/>
            <person name="Essack S.Y."/>
        </authorList>
    </citation>
    <scope>NUCLEOTIDE SEQUENCE [LARGE SCALE GENOMIC DNA]</scope>
    <source>
        <strain evidence="16 23">SA12</strain>
    </source>
</reference>
<evidence type="ECO:0000313" key="8">
    <source>
        <dbReference type="EMBL" id="KSA80424.1"/>
    </source>
</evidence>
<evidence type="ECO:0000313" key="6">
    <source>
        <dbReference type="EMBL" id="KMR35616.1"/>
    </source>
</evidence>
<evidence type="ECO:0000313" key="5">
    <source>
        <dbReference type="EMBL" id="GBV19603.1"/>
    </source>
</evidence>
<reference evidence="8" key="3">
    <citation type="journal article" date="2016" name="J. Infect. Dis.">
        <title>Comparative Genomics of Community-Associated Methicillin-Resistant Staphylococcus aureus Shows the Emergence of Clone ST8-USA300 in Geneva, Switzerland.</title>
        <authorList>
            <person name="Von Dach E."/>
            <person name="Diene S.M."/>
            <person name="Fankhauser C."/>
            <person name="Schrenzel J."/>
            <person name="Harbarth S."/>
            <person name="Francois P."/>
        </authorList>
    </citation>
    <scope>NUCLEOTIDE SEQUENCE</scope>
    <source>
        <strain evidence="8">MRSA_S26</strain>
    </source>
</reference>
<dbReference type="EMBL" id="RQTF01000050">
    <property type="protein sequence ID" value="RZI08061.1"/>
    <property type="molecule type" value="Genomic_DNA"/>
</dbReference>
<feature type="transmembrane region" description="Helical" evidence="1">
    <location>
        <begin position="72"/>
        <end position="91"/>
    </location>
</feature>
<evidence type="ECO:0000313" key="12">
    <source>
        <dbReference type="EMBL" id="NDP55213.1"/>
    </source>
</evidence>
<dbReference type="EMBL" id="JAANDN010000041">
    <property type="protein sequence ID" value="NUY67739.1"/>
    <property type="molecule type" value="Genomic_DNA"/>
</dbReference>
<dbReference type="Proteomes" id="UP000478431">
    <property type="component" value="Unassembled WGS sequence"/>
</dbReference>
<dbReference type="AlphaFoldDB" id="A0A080V558"/>
<reference evidence="17 21" key="7">
    <citation type="submission" date="2018-06" db="EMBL/GenBank/DDBJ databases">
        <authorList>
            <consortium name="Pathogen Informatics"/>
            <person name="Doyle S."/>
        </authorList>
    </citation>
    <scope>NUCLEOTIDE SEQUENCE [LARGE SCALE GENOMIC DNA]</scope>
    <source>
        <strain evidence="17 21">NCTC10702</strain>
    </source>
</reference>
<evidence type="ECO:0000313" key="21">
    <source>
        <dbReference type="Proteomes" id="UP000254116"/>
    </source>
</evidence>
<feature type="transmembrane region" description="Helical" evidence="1">
    <location>
        <begin position="7"/>
        <end position="27"/>
    </location>
</feature>
<dbReference type="EMBL" id="LFVP01000003">
    <property type="protein sequence ID" value="KSA80424.1"/>
    <property type="molecule type" value="Genomic_DNA"/>
</dbReference>
<evidence type="ECO:0000313" key="11">
    <source>
        <dbReference type="EMBL" id="MVM11058.1"/>
    </source>
</evidence>
<evidence type="ECO:0000256" key="1">
    <source>
        <dbReference type="SAM" id="Phobius"/>
    </source>
</evidence>
<evidence type="ECO:0000313" key="7">
    <source>
        <dbReference type="EMBL" id="KMR57401.1"/>
    </source>
</evidence>
<evidence type="ECO:0000313" key="32">
    <source>
        <dbReference type="Proteomes" id="UP000561555"/>
    </source>
</evidence>
<reference evidence="9" key="16">
    <citation type="journal article" date="2021" name="Front Med (Lausanne)">
        <title>The Prevalence and Determinants of Fusidic Acid Resistance Among Methicillin-Resistant Staphylococcus aureus Clinical Isolates in China.</title>
        <authorList>
            <person name="Zhao H."/>
            <person name="Wang X."/>
            <person name="Wang B."/>
            <person name="Xu Y."/>
            <person name="Rao L."/>
            <person name="Wan B."/>
            <person name="Guo Y."/>
            <person name="Wu X."/>
            <person name="Yu J."/>
            <person name="Chen L."/>
            <person name="Li M."/>
            <person name="Yu F."/>
        </authorList>
    </citation>
    <scope>NUCLEOTIDE SEQUENCE</scope>
    <source>
        <strain evidence="9">NC-4</strain>
    </source>
</reference>
<evidence type="ECO:0000313" key="16">
    <source>
        <dbReference type="EMBL" id="RZI08061.1"/>
    </source>
</evidence>
<evidence type="ECO:0000313" key="22">
    <source>
        <dbReference type="Proteomes" id="UP000265645"/>
    </source>
</evidence>
<reference evidence="9" key="17">
    <citation type="submission" date="2023-08" db="EMBL/GenBank/DDBJ databases">
        <authorList>
            <person name="Zhao H."/>
            <person name="Wang X."/>
        </authorList>
    </citation>
    <scope>NUCLEOTIDE SEQUENCE</scope>
    <source>
        <strain evidence="9">NC-4</strain>
    </source>
</reference>
<keyword evidence="1" id="KW-0472">Membrane</keyword>
<dbReference type="EMBL" id="LALQ01000021">
    <property type="protein sequence ID" value="KMR57401.1"/>
    <property type="molecule type" value="Genomic_DNA"/>
</dbReference>
<evidence type="ECO:0000313" key="27">
    <source>
        <dbReference type="Proteomes" id="UP000473113"/>
    </source>
</evidence>
<dbReference type="EMBL" id="JAAFLG010000002">
    <property type="protein sequence ID" value="NDP55213.1"/>
    <property type="molecule type" value="Genomic_DNA"/>
</dbReference>
<keyword evidence="1" id="KW-0812">Transmembrane</keyword>
<dbReference type="EMBL" id="BDVT01000002">
    <property type="protein sequence ID" value="GBV19603.1"/>
    <property type="molecule type" value="Genomic_DNA"/>
</dbReference>
<dbReference type="EMBL" id="WPTS01000035">
    <property type="protein sequence ID" value="MVK35759.1"/>
    <property type="molecule type" value="Genomic_DNA"/>
</dbReference>
<accession>A0A080V558</accession>
<dbReference type="EMBL" id="QNXF01000003">
    <property type="protein sequence ID" value="TXL39853.1"/>
    <property type="molecule type" value="Genomic_DNA"/>
</dbReference>
<dbReference type="Proteomes" id="UP000561555">
    <property type="component" value="Unassembled WGS sequence"/>
</dbReference>
<dbReference type="Proteomes" id="UP000507485">
    <property type="component" value="Unassembled WGS sequence"/>
</dbReference>
<dbReference type="RefSeq" id="WP_001550030.1">
    <property type="nucleotide sequence ID" value="NZ_AP014652.1"/>
</dbReference>
<evidence type="ECO:0000313" key="10">
    <source>
        <dbReference type="EMBL" id="MVK35759.1"/>
    </source>
</evidence>
<dbReference type="EMBL" id="WPXC01000017">
    <property type="protein sequence ID" value="MVM11058.1"/>
    <property type="molecule type" value="Genomic_DNA"/>
</dbReference>
<name>A0A080V558_STAAU</name>
<evidence type="ECO:0000313" key="24">
    <source>
        <dbReference type="Proteomes" id="UP000451682"/>
    </source>
</evidence>
<dbReference type="Proteomes" id="UP000217245">
    <property type="component" value="Chromosome"/>
</dbReference>
<evidence type="ECO:0000313" key="13">
    <source>
        <dbReference type="EMBL" id="NGK20556.1"/>
    </source>
</evidence>
<evidence type="ECO:0000313" key="31">
    <source>
        <dbReference type="Proteomes" id="UP000507485"/>
    </source>
</evidence>
<dbReference type="Proteomes" id="UP000280323">
    <property type="component" value="Chromosome"/>
</dbReference>
<dbReference type="EMBL" id="LR133917">
    <property type="protein sequence ID" value="VDY47141.1"/>
    <property type="molecule type" value="Genomic_DNA"/>
</dbReference>
<dbReference type="EMBL" id="CAIIGN010000002">
    <property type="protein sequence ID" value="CAC8222898.1"/>
    <property type="molecule type" value="Genomic_DNA"/>
</dbReference>
<dbReference type="EMBL" id="LALJ01000031">
    <property type="protein sequence ID" value="KMR35616.1"/>
    <property type="molecule type" value="Genomic_DNA"/>
</dbReference>
<dbReference type="EMBL" id="JAIUEN010000008">
    <property type="protein sequence ID" value="MCE3361055.1"/>
    <property type="molecule type" value="Genomic_DNA"/>
</dbReference>
<reference evidence="15 32" key="12">
    <citation type="journal article" date="2020" name="J. Antimicrob. Chemother.">
        <title>Detection of heterogeneous vancomycin intermediate resistance in MRSA isolates from Latin America.</title>
        <authorList>
            <person name="Castro B.E."/>
            <person name="Berrio M."/>
            <person name="Vargas M.L."/>
            <person name="Carvajal L.P."/>
            <person name="Millan L.V."/>
            <person name="Rios R."/>
            <person name="Hernandez A.K."/>
            <person name="Rincon S."/>
            <person name="Cubides P."/>
            <person name="Forero E."/>
            <person name="Dinh A."/>
            <person name="Seas C."/>
            <person name="Munita J.M."/>
            <person name="Arias C.A."/>
            <person name="Reyes J."/>
            <person name="Diaz L."/>
        </authorList>
    </citation>
    <scope>NUCLEOTIDE SEQUENCE [LARGE SCALE GENOMIC DNA]</scope>
    <source>
        <strain evidence="15 32">UP89</strain>
    </source>
</reference>
<dbReference type="EMBL" id="CP023391">
    <property type="protein sequence ID" value="ATC70236.1"/>
    <property type="molecule type" value="Genomic_DNA"/>
</dbReference>
<evidence type="ECO:0000313" key="25">
    <source>
        <dbReference type="Proteomes" id="UP000466646"/>
    </source>
</evidence>
<proteinExistence type="predicted"/>
<dbReference type="Proteomes" id="UP000478867">
    <property type="component" value="Unassembled WGS sequence"/>
</dbReference>
<reference evidence="8" key="2">
    <citation type="submission" date="2015-06" db="EMBL/GenBank/DDBJ databases">
        <authorList>
            <person name="Diene S.M."/>
            <person name="Von Dach E."/>
            <person name="Fankhauser C."/>
            <person name="Schrenzel J."/>
            <person name="Harbarth S."/>
            <person name="Francois P."/>
        </authorList>
    </citation>
    <scope>NUCLEOTIDE SEQUENCE</scope>
    <source>
        <strain evidence="8">MRSA_S26</strain>
    </source>
</reference>
<reference evidence="12 25" key="13">
    <citation type="submission" date="2020-01" db="EMBL/GenBank/DDBJ databases">
        <title>Analysis of Virulence and Antimicrobial Resistance Gene Carriage in Staphylococcus aureus Infections in Equids Using Whole Genome Sequencing.</title>
        <authorList>
            <person name="Little S.V."/>
            <person name="Hillhouse A.E."/>
            <person name="Cohen N.D."/>
            <person name="Lawhon S.D."/>
            <person name="Bryan L.K."/>
        </authorList>
    </citation>
    <scope>NUCLEOTIDE SEQUENCE [LARGE SCALE GENOMIC DNA]</scope>
    <source>
        <strain evidence="12 25">61-017</strain>
    </source>
</reference>
<evidence type="ECO:0000313" key="4">
    <source>
        <dbReference type="EMBL" id="CAC8222898.1"/>
    </source>
</evidence>
<evidence type="ECO:0000313" key="14">
    <source>
        <dbReference type="EMBL" id="NGW67476.1"/>
    </source>
</evidence>